<proteinExistence type="predicted"/>
<evidence type="ECO:0000313" key="2">
    <source>
        <dbReference type="Proteomes" id="UP000028933"/>
    </source>
</evidence>
<dbReference type="HOGENOM" id="CLU_2860623_0_0_10"/>
<gene>
    <name evidence="1" type="ORF">BD94_1006</name>
</gene>
<evidence type="ECO:0000313" key="1">
    <source>
        <dbReference type="EMBL" id="AIL44781.1"/>
    </source>
</evidence>
<reference evidence="1" key="2">
    <citation type="journal article" date="2015" name="Genome Biol. Evol.">
        <title>Complete Genome Sequence and Transcriptomic Analysis of the Novel Pathogen Elizabethkingia anophelis in Response to Oxidative Stress.</title>
        <authorList>
            <person name="Li Y."/>
            <person name="Liu Y."/>
            <person name="Chew S.C."/>
            <person name="Tay M."/>
            <person name="Salido M.M."/>
            <person name="Teo J."/>
            <person name="Lauro F.M."/>
            <person name="Givskov M."/>
            <person name="Yang L."/>
        </authorList>
    </citation>
    <scope>NUCLEOTIDE SEQUENCE</scope>
    <source>
        <strain evidence="1">NUHP1</strain>
    </source>
</reference>
<dbReference type="Proteomes" id="UP000028933">
    <property type="component" value="Chromosome"/>
</dbReference>
<organism evidence="1 2">
    <name type="scientific">Elizabethkingia anophelis NUHP1</name>
    <dbReference type="NCBI Taxonomy" id="1338011"/>
    <lineage>
        <taxon>Bacteria</taxon>
        <taxon>Pseudomonadati</taxon>
        <taxon>Bacteroidota</taxon>
        <taxon>Flavobacteriia</taxon>
        <taxon>Flavobacteriales</taxon>
        <taxon>Weeksellaceae</taxon>
        <taxon>Elizabethkingia</taxon>
    </lineage>
</organism>
<reference evidence="1" key="1">
    <citation type="journal article" date="2013" name="Lancet">
        <title>First case of E anophelis outbreak in an intensive-care unit.</title>
        <authorList>
            <person name="Teo J."/>
            <person name="Tan S.Y."/>
            <person name="Tay M."/>
            <person name="Ding Y."/>
            <person name="Kjelleberg S."/>
            <person name="Givskov M."/>
            <person name="Lin R.T."/>
            <person name="Yang L."/>
        </authorList>
    </citation>
    <scope>NUCLEOTIDE SEQUENCE [LARGE SCALE GENOMIC DNA]</scope>
    <source>
        <strain evidence="1">NUHP1</strain>
    </source>
</reference>
<dbReference type="AlphaFoldDB" id="A0A077EB28"/>
<dbReference type="KEGG" id="eao:BD94_1006"/>
<name>A0A077EB28_9FLAO</name>
<dbReference type="EMBL" id="CP007547">
    <property type="protein sequence ID" value="AIL44781.1"/>
    <property type="molecule type" value="Genomic_DNA"/>
</dbReference>
<sequence>MYTNQIKYYIIKSYKKKDLKSIKGGNPRPPASDGSCPSGWRRCTIAGEDQMCVSLEQVKYFCLD</sequence>
<protein>
    <submittedName>
        <fullName evidence="1">Uncharacterized protein</fullName>
    </submittedName>
</protein>
<accession>A0A077EB28</accession>